<dbReference type="AlphaFoldDB" id="U1PNV8"/>
<sequence>MSAFEFEFVNFDAVRTDDTEVITDIDIAIDDNKETTRYQFRETAAGNIKLWAAIGGLRTTGKISPEAAADAYVAVLDHGAKKKANDLIADAGPLDPWSSQDLQWVRTFAIDLVNFEIIRRQDDSAVARLPVRLSGATEPVIYEFRRVDDGWKLWTEIEGIR</sequence>
<evidence type="ECO:0000313" key="1">
    <source>
        <dbReference type="EMBL" id="ERG93956.1"/>
    </source>
</evidence>
<dbReference type="RefSeq" id="WP_021053450.1">
    <property type="nucleotide sequence ID" value="NZ_KE356561.1"/>
</dbReference>
<accession>U1PNV8</accession>
<proteinExistence type="predicted"/>
<dbReference type="EMBL" id="KE356561">
    <property type="protein sequence ID" value="ERG93956.1"/>
    <property type="molecule type" value="Genomic_DNA"/>
</dbReference>
<gene>
    <name evidence="1" type="ORF">J07HQW2_00390</name>
</gene>
<dbReference type="Proteomes" id="UP000030710">
    <property type="component" value="Unassembled WGS sequence"/>
</dbReference>
<dbReference type="STRING" id="1238425.J07HQW2_00390"/>
<reference evidence="1 2" key="1">
    <citation type="journal article" date="2013" name="PLoS ONE">
        <title>Assembly-driven community genomics of a hypersaline microbial ecosystem.</title>
        <authorList>
            <person name="Podell S."/>
            <person name="Ugalde J.A."/>
            <person name="Narasingarao P."/>
            <person name="Banfield J.F."/>
            <person name="Heidelberg K.B."/>
            <person name="Allen E.E."/>
        </authorList>
    </citation>
    <scope>NUCLEOTIDE SEQUENCE [LARGE SCALE GENOMIC DNA]</scope>
    <source>
        <strain evidence="2">J07HQW2</strain>
    </source>
</reference>
<name>U1PNV8_9EURY</name>
<organism evidence="1 2">
    <name type="scientific">Haloquadratum walsbyi J07HQW2</name>
    <dbReference type="NCBI Taxonomy" id="1238425"/>
    <lineage>
        <taxon>Archaea</taxon>
        <taxon>Methanobacteriati</taxon>
        <taxon>Methanobacteriota</taxon>
        <taxon>Stenosarchaea group</taxon>
        <taxon>Halobacteria</taxon>
        <taxon>Halobacteriales</taxon>
        <taxon>Haloferacaceae</taxon>
        <taxon>Haloquadratum</taxon>
    </lineage>
</organism>
<evidence type="ECO:0000313" key="2">
    <source>
        <dbReference type="Proteomes" id="UP000030710"/>
    </source>
</evidence>
<protein>
    <submittedName>
        <fullName evidence="1">Uncharacterized protein</fullName>
    </submittedName>
</protein>
<dbReference type="HOGENOM" id="CLU_1639939_0_0_2"/>